<dbReference type="CDD" id="cd00033">
    <property type="entry name" value="CCP"/>
    <property type="match status" value="1"/>
</dbReference>
<keyword evidence="5" id="KW-0768">Sushi</keyword>
<evidence type="ECO:0000313" key="9">
    <source>
        <dbReference type="Proteomes" id="UP000683360"/>
    </source>
</evidence>
<dbReference type="Proteomes" id="UP000683360">
    <property type="component" value="Unassembled WGS sequence"/>
</dbReference>
<evidence type="ECO:0000256" key="2">
    <source>
        <dbReference type="ARBA" id="ARBA00022729"/>
    </source>
</evidence>
<dbReference type="InterPro" id="IPR018056">
    <property type="entry name" value="Kringle_CS"/>
</dbReference>
<proteinExistence type="predicted"/>
<dbReference type="OrthoDB" id="6131366at2759"/>
<keyword evidence="2" id="KW-0732">Signal</keyword>
<dbReference type="InterPro" id="IPR016186">
    <property type="entry name" value="C-type_lectin-like/link_sf"/>
</dbReference>
<dbReference type="PROSITE" id="PS00021">
    <property type="entry name" value="KRINGLE_1"/>
    <property type="match status" value="1"/>
</dbReference>
<keyword evidence="3 4" id="KW-1015">Disulfide bond</keyword>
<dbReference type="InterPro" id="IPR035976">
    <property type="entry name" value="Sushi/SCR/CCP_sf"/>
</dbReference>
<dbReference type="Pfam" id="PF00084">
    <property type="entry name" value="Sushi"/>
    <property type="match status" value="1"/>
</dbReference>
<reference evidence="8" key="1">
    <citation type="submission" date="2021-03" db="EMBL/GenBank/DDBJ databases">
        <authorList>
            <person name="Bekaert M."/>
        </authorList>
    </citation>
    <scope>NUCLEOTIDE SEQUENCE</scope>
</reference>
<dbReference type="Gene3D" id="2.40.20.10">
    <property type="entry name" value="Plasminogen Kringle 4"/>
    <property type="match status" value="1"/>
</dbReference>
<organism evidence="8 9">
    <name type="scientific">Mytilus edulis</name>
    <name type="common">Blue mussel</name>
    <dbReference type="NCBI Taxonomy" id="6550"/>
    <lineage>
        <taxon>Eukaryota</taxon>
        <taxon>Metazoa</taxon>
        <taxon>Spiralia</taxon>
        <taxon>Lophotrochozoa</taxon>
        <taxon>Mollusca</taxon>
        <taxon>Bivalvia</taxon>
        <taxon>Autobranchia</taxon>
        <taxon>Pteriomorphia</taxon>
        <taxon>Mytilida</taxon>
        <taxon>Mytiloidea</taxon>
        <taxon>Mytilidae</taxon>
        <taxon>Mytilinae</taxon>
        <taxon>Mytilus</taxon>
    </lineage>
</organism>
<dbReference type="InterPro" id="IPR016187">
    <property type="entry name" value="CTDL_fold"/>
</dbReference>
<dbReference type="SUPFAM" id="SSF57535">
    <property type="entry name" value="Complement control module/SCR domain"/>
    <property type="match status" value="1"/>
</dbReference>
<dbReference type="InterPro" id="IPR000001">
    <property type="entry name" value="Kringle"/>
</dbReference>
<feature type="domain" description="Sushi" evidence="7">
    <location>
        <begin position="57"/>
        <end position="114"/>
    </location>
</feature>
<evidence type="ECO:0000259" key="7">
    <source>
        <dbReference type="PROSITE" id="PS50923"/>
    </source>
</evidence>
<dbReference type="Gene3D" id="2.10.70.10">
    <property type="entry name" value="Complement Module, domain 1"/>
    <property type="match status" value="1"/>
</dbReference>
<gene>
    <name evidence="8" type="ORF">MEDL_28738</name>
</gene>
<dbReference type="SUPFAM" id="SSF57440">
    <property type="entry name" value="Kringle-like"/>
    <property type="match status" value="1"/>
</dbReference>
<dbReference type="PROSITE" id="PS50070">
    <property type="entry name" value="KRINGLE_2"/>
    <property type="match status" value="1"/>
</dbReference>
<name>A0A8S3S759_MYTED</name>
<dbReference type="SMART" id="SM00032">
    <property type="entry name" value="CCP"/>
    <property type="match status" value="1"/>
</dbReference>
<comment type="caution">
    <text evidence="8">The sequence shown here is derived from an EMBL/GenBank/DDBJ whole genome shotgun (WGS) entry which is preliminary data.</text>
</comment>
<evidence type="ECO:0000313" key="8">
    <source>
        <dbReference type="EMBL" id="CAG2214978.1"/>
    </source>
</evidence>
<accession>A0A8S3S759</accession>
<feature type="disulfide bond" evidence="4">
    <location>
        <begin position="25"/>
        <end position="48"/>
    </location>
</feature>
<keyword evidence="9" id="KW-1185">Reference proteome</keyword>
<dbReference type="AlphaFoldDB" id="A0A8S3S759"/>
<evidence type="ECO:0000256" key="4">
    <source>
        <dbReference type="PROSITE-ProRule" id="PRU00121"/>
    </source>
</evidence>
<evidence type="ECO:0000256" key="1">
    <source>
        <dbReference type="ARBA" id="ARBA00022572"/>
    </source>
</evidence>
<feature type="domain" description="Kringle" evidence="6">
    <location>
        <begin position="19"/>
        <end position="59"/>
    </location>
</feature>
<dbReference type="Gene3D" id="3.10.100.10">
    <property type="entry name" value="Mannose-Binding Protein A, subunit A"/>
    <property type="match status" value="1"/>
</dbReference>
<dbReference type="InterPro" id="IPR013806">
    <property type="entry name" value="Kringle-like"/>
</dbReference>
<sequence length="166" mass="19396">MSVNYLCTSYIIFSDLDDDLVDNYCRNPGSGTKPWCYTHYEDCNRNYCDPCGLVSKVKCRSPPILYDVISTERIRRRYKVGDVVTFKCKTGIEIERRICLADGSWSGGNFVCGRCPNGWFPFDEKCYRLFDTYENMTLSNEICKRHSAVMTSTKDEDEFKFLLWLR</sequence>
<keyword evidence="1 4" id="KW-0420">Kringle</keyword>
<dbReference type="PROSITE" id="PS50923">
    <property type="entry name" value="SUSHI"/>
    <property type="match status" value="1"/>
</dbReference>
<evidence type="ECO:0000259" key="6">
    <source>
        <dbReference type="PROSITE" id="PS50070"/>
    </source>
</evidence>
<dbReference type="EMBL" id="CAJPWZ010001429">
    <property type="protein sequence ID" value="CAG2214978.1"/>
    <property type="molecule type" value="Genomic_DNA"/>
</dbReference>
<protein>
    <submittedName>
        <fullName evidence="8">MST1</fullName>
    </submittedName>
</protein>
<comment type="caution">
    <text evidence="4">Lacks conserved residue(s) required for the propagation of feature annotation.</text>
</comment>
<dbReference type="InterPro" id="IPR000436">
    <property type="entry name" value="Sushi_SCR_CCP_dom"/>
</dbReference>
<dbReference type="InterPro" id="IPR038178">
    <property type="entry name" value="Kringle_sf"/>
</dbReference>
<dbReference type="SUPFAM" id="SSF56436">
    <property type="entry name" value="C-type lectin-like"/>
    <property type="match status" value="1"/>
</dbReference>
<evidence type="ECO:0000256" key="5">
    <source>
        <dbReference type="PROSITE-ProRule" id="PRU00302"/>
    </source>
</evidence>
<evidence type="ECO:0000256" key="3">
    <source>
        <dbReference type="ARBA" id="ARBA00023157"/>
    </source>
</evidence>